<dbReference type="PANTHER" id="PTHR48013:SF6">
    <property type="entry name" value="MAP KINASE KINASE MKK1_SSP32-RELATED"/>
    <property type="match status" value="1"/>
</dbReference>
<evidence type="ECO:0000256" key="3">
    <source>
        <dbReference type="ARBA" id="ARBA00022679"/>
    </source>
</evidence>
<accession>A0A4T0FZ74</accession>
<evidence type="ECO:0000256" key="13">
    <source>
        <dbReference type="ARBA" id="ARBA00038999"/>
    </source>
</evidence>
<keyword evidence="14" id="KW-0694">RNA-binding</keyword>
<keyword evidence="10" id="KW-0496">Mitochondrion</keyword>
<keyword evidence="3" id="KW-0808">Transferase</keyword>
<dbReference type="Gene3D" id="3.30.200.20">
    <property type="entry name" value="Phosphorylase Kinase, domain 1"/>
    <property type="match status" value="1"/>
</dbReference>
<dbReference type="SMART" id="SM00360">
    <property type="entry name" value="RRM"/>
    <property type="match status" value="1"/>
</dbReference>
<keyword evidence="11 15" id="KW-0472">Membrane</keyword>
<dbReference type="GO" id="GO:0005524">
    <property type="term" value="F:ATP binding"/>
    <property type="evidence" value="ECO:0007669"/>
    <property type="project" value="UniProtKB-UniRule"/>
</dbReference>
<keyword evidence="21" id="KW-1185">Reference proteome</keyword>
<keyword evidence="6 16" id="KW-0547">Nucleotide-binding</keyword>
<evidence type="ECO:0000256" key="14">
    <source>
        <dbReference type="PROSITE-ProRule" id="PRU00176"/>
    </source>
</evidence>
<dbReference type="InterPro" id="IPR023395">
    <property type="entry name" value="MCP_dom_sf"/>
</dbReference>
<protein>
    <recommendedName>
        <fullName evidence="13">mitogen-activated protein kinase kinase</fullName>
        <ecNumber evidence="13">2.7.12.2</ecNumber>
    </recommendedName>
</protein>
<evidence type="ECO:0000256" key="12">
    <source>
        <dbReference type="ARBA" id="ARBA00038035"/>
    </source>
</evidence>
<feature type="compositionally biased region" description="Low complexity" evidence="17">
    <location>
        <begin position="1206"/>
        <end position="1232"/>
    </location>
</feature>
<dbReference type="Gene3D" id="3.30.70.330">
    <property type="match status" value="1"/>
</dbReference>
<evidence type="ECO:0000256" key="11">
    <source>
        <dbReference type="ARBA" id="ARBA00023136"/>
    </source>
</evidence>
<dbReference type="AlphaFoldDB" id="A0A4T0FZ74"/>
<evidence type="ECO:0000259" key="18">
    <source>
        <dbReference type="PROSITE" id="PS50011"/>
    </source>
</evidence>
<dbReference type="GO" id="GO:0060237">
    <property type="term" value="P:regulation of fungal-type cell wall organization"/>
    <property type="evidence" value="ECO:0007669"/>
    <property type="project" value="TreeGrafter"/>
</dbReference>
<evidence type="ECO:0000313" key="20">
    <source>
        <dbReference type="EMBL" id="TIA93655.1"/>
    </source>
</evidence>
<dbReference type="Gene3D" id="1.50.40.10">
    <property type="entry name" value="Mitochondrial carrier domain"/>
    <property type="match status" value="1"/>
</dbReference>
<comment type="subcellular location">
    <subcellularLocation>
        <location evidence="1">Mitochondrion membrane</location>
        <topology evidence="1">Multi-pass membrane protein</topology>
    </subcellularLocation>
</comment>
<feature type="repeat" description="Solcar" evidence="15">
    <location>
        <begin position="632"/>
        <end position="719"/>
    </location>
</feature>
<feature type="binding site" evidence="16">
    <location>
        <position position="916"/>
    </location>
    <ligand>
        <name>ATP</name>
        <dbReference type="ChEBI" id="CHEBI:30616"/>
    </ligand>
</feature>
<name>A0A4T0FZ74_9BASI</name>
<dbReference type="PROSITE" id="PS00108">
    <property type="entry name" value="PROTEIN_KINASE_ST"/>
    <property type="match status" value="1"/>
</dbReference>
<feature type="domain" description="RRM" evidence="19">
    <location>
        <begin position="707"/>
        <end position="784"/>
    </location>
</feature>
<keyword evidence="4 15" id="KW-0812">Transmembrane</keyword>
<keyword evidence="2" id="KW-0813">Transport</keyword>
<feature type="repeat" description="Solcar" evidence="15">
    <location>
        <begin position="437"/>
        <end position="522"/>
    </location>
</feature>
<dbReference type="GO" id="GO:0000196">
    <property type="term" value="P:cell integrity MAPK cascade"/>
    <property type="evidence" value="ECO:0007669"/>
    <property type="project" value="TreeGrafter"/>
</dbReference>
<dbReference type="Pfam" id="PF10236">
    <property type="entry name" value="DAP3"/>
    <property type="match status" value="1"/>
</dbReference>
<dbReference type="EC" id="2.7.12.2" evidence="13"/>
<evidence type="ECO:0000256" key="10">
    <source>
        <dbReference type="ARBA" id="ARBA00023128"/>
    </source>
</evidence>
<feature type="repeat" description="Solcar" evidence="15">
    <location>
        <begin position="532"/>
        <end position="627"/>
    </location>
</feature>
<feature type="domain" description="Protein kinase" evidence="18">
    <location>
        <begin position="887"/>
        <end position="1155"/>
    </location>
</feature>
<dbReference type="PROSITE" id="PS50011">
    <property type="entry name" value="PROTEIN_KINASE_DOM"/>
    <property type="match status" value="1"/>
</dbReference>
<dbReference type="GO" id="GO:0003723">
    <property type="term" value="F:RNA binding"/>
    <property type="evidence" value="ECO:0007669"/>
    <property type="project" value="UniProtKB-UniRule"/>
</dbReference>
<gene>
    <name evidence="20" type="ORF">E3P99_00086</name>
</gene>
<dbReference type="SUPFAM" id="SSF103506">
    <property type="entry name" value="Mitochondrial carrier"/>
    <property type="match status" value="1"/>
</dbReference>
<evidence type="ECO:0000256" key="9">
    <source>
        <dbReference type="ARBA" id="ARBA00022989"/>
    </source>
</evidence>
<keyword evidence="5" id="KW-0677">Repeat</keyword>
<reference evidence="20 21" key="1">
    <citation type="submission" date="2019-03" db="EMBL/GenBank/DDBJ databases">
        <title>Sequencing 23 genomes of Wallemia ichthyophaga.</title>
        <authorList>
            <person name="Gostincar C."/>
        </authorList>
    </citation>
    <scope>NUCLEOTIDE SEQUENCE [LARGE SCALE GENOMIC DNA]</scope>
    <source>
        <strain evidence="20 21">EXF-5753</strain>
    </source>
</reference>
<dbReference type="InterPro" id="IPR008271">
    <property type="entry name" value="Ser/Thr_kinase_AS"/>
</dbReference>
<feature type="region of interest" description="Disordered" evidence="17">
    <location>
        <begin position="1182"/>
        <end position="1245"/>
    </location>
</feature>
<dbReference type="SUPFAM" id="SSF56112">
    <property type="entry name" value="Protein kinase-like (PK-like)"/>
    <property type="match status" value="1"/>
</dbReference>
<keyword evidence="8 16" id="KW-0067">ATP-binding</keyword>
<dbReference type="InterPro" id="IPR011009">
    <property type="entry name" value="Kinase-like_dom_sf"/>
</dbReference>
<keyword evidence="9" id="KW-1133">Transmembrane helix</keyword>
<dbReference type="SUPFAM" id="SSF54928">
    <property type="entry name" value="RNA-binding domain, RBD"/>
    <property type="match status" value="1"/>
</dbReference>
<sequence>MAHRGAKIAQLAVNTSSRQFSTTPASLLPPKKGQTVKKASNSFTKKNKGGGKVKTEAVSNSGRYEKLQGPPPDLTFMPEFLPERLTAQSVGSAFRFTKDNLSLVKHTGIPPGIAREFALEREAHSVLRASTLSLIDKLDLAAKESSGRHRYVLHGEGGSGRSVSLLQSVIYAQQSDWLVWYIPKSQHLVDSSFDYIPPAPGTQTWSQPALSAHLLKTFAESNKSKLTKMKISEDCAGVKAGDSLYALCLHASAQESAAVEVFEGVFKQLNTQTTYPVLLAMDSVQALFQPTLYRDQHFNKLQPYDLSVTAKLLELISGRQQLKKGAIVTATSSTPTSMQIPPVLLAQLGLQPKTPINPLKKWNTKHLDNSNGLQLVDMKSLTFAEAVGVFESLGKTLGISYPMSDELLLAKFTEAGGSPKVFTNSLRSMITSKLQGKKVMEWLLAGGISGAASRTVVSPMERLKILQQVQSNSEYSRFFPSLIKMYKEEGIKGFYRGNLINVYRIFPYSASQFATYETCKTLLRDASSDEPLSNWERLACGATAGCVSVITTYPLDLVRARLSIATASLGLESSRRDAKLGMWGMGKKVYFEEGGIRALYSGSVISCAGVAPYVGLSFTVYEGLKSFIPVESGRYMSLFIGAASGTISQTLTYPCDVLRRKMQVNGVIGPKYNGSIDAVRQIVKNEGVKGLYKGIVANWMKVMSDHSKIYVSNLSYNIGDEDLVQAFRPFGEIHDYVVMKDRATGRSRGFGFVTYASDREAMSALENMNEVELARHAEMAFLPPKKPSRKPMPKLEIPALSNAPGMSYQKDDDIESSQGAQATPPKPALSLAIPNAAESTDSADSIDYDKTVYAATTRSSAPPPRPPKPQDLEIPLADDYDVNPEQLQVIGKLGEGAGGSVVKVKDTHTGIIMAKKTMATSPDPAIHKQLLRELSFLKQCQHSTIIKYYGAYLTSENTEIDVCMEYAQGGSLDVIYKHIRKRQGRTGEKPLGNIAYSVLQGLEYLHSKRIIHRDIKPSNIVITRAGQVKLCDFGVSGELQGSIAETFTGTQFYMAPERMDAKGQGYRVNSDVWSLGLTLLEVALNRYPYQEANEEPLGPIELINMITLNDPPQLLDEPETGLKWSSGIKNFIKKCLDRNPATRPSPSHLLQDPWVNKTWNKFPPSRLAVWLAQVWEWQIPQVSSPPQPQPTKPLRLKKKVTTQQPSSALSNHSAHSAQSPHSSHTQQAQSPHHYQDKKIYYNLND</sequence>
<evidence type="ECO:0000256" key="16">
    <source>
        <dbReference type="PROSITE-ProRule" id="PRU10141"/>
    </source>
</evidence>
<dbReference type="PROSITE" id="PS50102">
    <property type="entry name" value="RRM"/>
    <property type="match status" value="1"/>
</dbReference>
<evidence type="ECO:0000256" key="4">
    <source>
        <dbReference type="ARBA" id="ARBA00022692"/>
    </source>
</evidence>
<dbReference type="SMART" id="SM00220">
    <property type="entry name" value="S_TKc"/>
    <property type="match status" value="1"/>
</dbReference>
<dbReference type="PRINTS" id="PR00926">
    <property type="entry name" value="MITOCARRIER"/>
</dbReference>
<dbReference type="FunFam" id="1.10.510.10:FF:000263">
    <property type="entry name" value="MAP kinase skh1/pek1"/>
    <property type="match status" value="1"/>
</dbReference>
<dbReference type="PROSITE" id="PS50920">
    <property type="entry name" value="SOLCAR"/>
    <property type="match status" value="3"/>
</dbReference>
<dbReference type="Pfam" id="PF00153">
    <property type="entry name" value="Mito_carr"/>
    <property type="match status" value="3"/>
</dbReference>
<feature type="region of interest" description="Disordered" evidence="17">
    <location>
        <begin position="20"/>
        <end position="55"/>
    </location>
</feature>
<dbReference type="Gene3D" id="1.10.510.10">
    <property type="entry name" value="Transferase(Phosphotransferase) domain 1"/>
    <property type="match status" value="1"/>
</dbReference>
<dbReference type="Pfam" id="PF00076">
    <property type="entry name" value="RRM_1"/>
    <property type="match status" value="1"/>
</dbReference>
<dbReference type="PANTHER" id="PTHR48013">
    <property type="entry name" value="DUAL SPECIFICITY MITOGEN-ACTIVATED PROTEIN KINASE KINASE 5-RELATED"/>
    <property type="match status" value="1"/>
</dbReference>
<evidence type="ECO:0000259" key="19">
    <source>
        <dbReference type="PROSITE" id="PS50102"/>
    </source>
</evidence>
<evidence type="ECO:0000256" key="8">
    <source>
        <dbReference type="ARBA" id="ARBA00022840"/>
    </source>
</evidence>
<evidence type="ECO:0000256" key="6">
    <source>
        <dbReference type="ARBA" id="ARBA00022741"/>
    </source>
</evidence>
<dbReference type="InterPro" id="IPR017441">
    <property type="entry name" value="Protein_kinase_ATP_BS"/>
</dbReference>
<organism evidence="20 21">
    <name type="scientific">Wallemia hederae</name>
    <dbReference type="NCBI Taxonomy" id="1540922"/>
    <lineage>
        <taxon>Eukaryota</taxon>
        <taxon>Fungi</taxon>
        <taxon>Dikarya</taxon>
        <taxon>Basidiomycota</taxon>
        <taxon>Wallemiomycotina</taxon>
        <taxon>Wallemiomycetes</taxon>
        <taxon>Wallemiales</taxon>
        <taxon>Wallemiaceae</taxon>
        <taxon>Wallemia</taxon>
    </lineage>
</organism>
<evidence type="ECO:0000313" key="21">
    <source>
        <dbReference type="Proteomes" id="UP000310189"/>
    </source>
</evidence>
<evidence type="ECO:0000256" key="5">
    <source>
        <dbReference type="ARBA" id="ARBA00022737"/>
    </source>
</evidence>
<evidence type="ECO:0000256" key="15">
    <source>
        <dbReference type="PROSITE-ProRule" id="PRU00282"/>
    </source>
</evidence>
<dbReference type="InterPro" id="IPR012677">
    <property type="entry name" value="Nucleotide-bd_a/b_plait_sf"/>
</dbReference>
<dbReference type="Pfam" id="PF00069">
    <property type="entry name" value="Pkinase"/>
    <property type="match status" value="1"/>
</dbReference>
<dbReference type="GO" id="GO:0055085">
    <property type="term" value="P:transmembrane transport"/>
    <property type="evidence" value="ECO:0007669"/>
    <property type="project" value="InterPro"/>
</dbReference>
<dbReference type="GO" id="GO:0004708">
    <property type="term" value="F:MAP kinase kinase activity"/>
    <property type="evidence" value="ECO:0007669"/>
    <property type="project" value="UniProtKB-EC"/>
</dbReference>
<dbReference type="InterPro" id="IPR000504">
    <property type="entry name" value="RRM_dom"/>
</dbReference>
<dbReference type="InterPro" id="IPR019368">
    <property type="entry name" value="Ribosomal_mS29"/>
</dbReference>
<dbReference type="InterPro" id="IPR002067">
    <property type="entry name" value="MCP"/>
</dbReference>
<comment type="similarity">
    <text evidence="12">Belongs to the protein kinase superfamily. STE Ser/Thr protein kinase family. MAP kinase kinase subfamily.</text>
</comment>
<keyword evidence="7" id="KW-0418">Kinase</keyword>
<dbReference type="PROSITE" id="PS00107">
    <property type="entry name" value="PROTEIN_KINASE_ATP"/>
    <property type="match status" value="1"/>
</dbReference>
<dbReference type="InterPro" id="IPR018108">
    <property type="entry name" value="MCP_transmembrane"/>
</dbReference>
<dbReference type="GO" id="GO:0031966">
    <property type="term" value="C:mitochondrial membrane"/>
    <property type="evidence" value="ECO:0007669"/>
    <property type="project" value="UniProtKB-SubCell"/>
</dbReference>
<dbReference type="OrthoDB" id="270584at2759"/>
<proteinExistence type="inferred from homology"/>
<dbReference type="InterPro" id="IPR035979">
    <property type="entry name" value="RBD_domain_sf"/>
</dbReference>
<dbReference type="Proteomes" id="UP000310189">
    <property type="component" value="Unassembled WGS sequence"/>
</dbReference>
<comment type="caution">
    <text evidence="20">The sequence shown here is derived from an EMBL/GenBank/DDBJ whole genome shotgun (WGS) entry which is preliminary data.</text>
</comment>
<evidence type="ECO:0000256" key="7">
    <source>
        <dbReference type="ARBA" id="ARBA00022777"/>
    </source>
</evidence>
<dbReference type="EMBL" id="SPNW01000001">
    <property type="protein sequence ID" value="TIA93655.1"/>
    <property type="molecule type" value="Genomic_DNA"/>
</dbReference>
<dbReference type="InterPro" id="IPR000719">
    <property type="entry name" value="Prot_kinase_dom"/>
</dbReference>
<evidence type="ECO:0000256" key="17">
    <source>
        <dbReference type="SAM" id="MobiDB-lite"/>
    </source>
</evidence>
<evidence type="ECO:0000256" key="1">
    <source>
        <dbReference type="ARBA" id="ARBA00004225"/>
    </source>
</evidence>
<feature type="region of interest" description="Disordered" evidence="17">
    <location>
        <begin position="782"/>
        <end position="830"/>
    </location>
</feature>
<evidence type="ECO:0000256" key="2">
    <source>
        <dbReference type="ARBA" id="ARBA00022448"/>
    </source>
</evidence>